<organism evidence="2">
    <name type="scientific">Glycine max</name>
    <name type="common">Soybean</name>
    <name type="synonym">Glycine hispida</name>
    <dbReference type="NCBI Taxonomy" id="3847"/>
    <lineage>
        <taxon>Eukaryota</taxon>
        <taxon>Viridiplantae</taxon>
        <taxon>Streptophyta</taxon>
        <taxon>Embryophyta</taxon>
        <taxon>Tracheophyta</taxon>
        <taxon>Spermatophyta</taxon>
        <taxon>Magnoliopsida</taxon>
        <taxon>eudicotyledons</taxon>
        <taxon>Gunneridae</taxon>
        <taxon>Pentapetalae</taxon>
        <taxon>rosids</taxon>
        <taxon>fabids</taxon>
        <taxon>Fabales</taxon>
        <taxon>Fabaceae</taxon>
        <taxon>Papilionoideae</taxon>
        <taxon>50 kb inversion clade</taxon>
        <taxon>NPAAA clade</taxon>
        <taxon>indigoferoid/millettioid clade</taxon>
        <taxon>Phaseoleae</taxon>
        <taxon>Glycine</taxon>
        <taxon>Glycine subgen. Soja</taxon>
    </lineage>
</organism>
<dbReference type="EnsemblPlants" id="KRH35392">
    <property type="protein sequence ID" value="KRH35392"/>
    <property type="gene ID" value="GLYMA_10G240100"/>
</dbReference>
<reference evidence="3" key="2">
    <citation type="submission" date="2018-02" db="UniProtKB">
        <authorList>
            <consortium name="EnsemblPlants"/>
        </authorList>
    </citation>
    <scope>IDENTIFICATION</scope>
    <source>
        <strain evidence="3">Williams 82</strain>
    </source>
</reference>
<proteinExistence type="predicted"/>
<accession>A0A0R0HYB3</accession>
<reference evidence="2" key="3">
    <citation type="submission" date="2018-07" db="EMBL/GenBank/DDBJ databases">
        <title>WGS assembly of Glycine max.</title>
        <authorList>
            <person name="Schmutz J."/>
            <person name="Cannon S."/>
            <person name="Schlueter J."/>
            <person name="Ma J."/>
            <person name="Mitros T."/>
            <person name="Nelson W."/>
            <person name="Hyten D."/>
            <person name="Song Q."/>
            <person name="Thelen J."/>
            <person name="Cheng J."/>
            <person name="Xu D."/>
            <person name="Hellsten U."/>
            <person name="May G."/>
            <person name="Yu Y."/>
            <person name="Sakurai T."/>
            <person name="Umezawa T."/>
            <person name="Bhattacharyya M."/>
            <person name="Sandhu D."/>
            <person name="Valliyodan B."/>
            <person name="Lindquist E."/>
            <person name="Peto M."/>
            <person name="Grant D."/>
            <person name="Shu S."/>
            <person name="Goodstein D."/>
            <person name="Barry K."/>
            <person name="Futrell-Griggs M."/>
            <person name="Abernathy B."/>
            <person name="Du J."/>
            <person name="Tian Z."/>
            <person name="Zhu L."/>
            <person name="Gill N."/>
            <person name="Joshi T."/>
            <person name="Libault M."/>
            <person name="Sethuraman A."/>
            <person name="Zhang X."/>
            <person name="Shinozaki K."/>
            <person name="Nguyen H."/>
            <person name="Wing R."/>
            <person name="Cregan P."/>
            <person name="Specht J."/>
            <person name="Grimwood J."/>
            <person name="Rokhsar D."/>
            <person name="Stacey G."/>
            <person name="Shoemaker R."/>
            <person name="Jackson S."/>
        </authorList>
    </citation>
    <scope>NUCLEOTIDE SEQUENCE</scope>
    <source>
        <tissue evidence="2">Callus</tissue>
    </source>
</reference>
<feature type="region of interest" description="Disordered" evidence="1">
    <location>
        <begin position="54"/>
        <end position="105"/>
    </location>
</feature>
<name>A0A0R0HYB3_SOYBN</name>
<keyword evidence="4" id="KW-1185">Reference proteome</keyword>
<evidence type="ECO:0000313" key="4">
    <source>
        <dbReference type="Proteomes" id="UP000008827"/>
    </source>
</evidence>
<dbReference type="PANTHER" id="PTHR37380:SF2">
    <property type="entry name" value="PROTEIN, PUTATIVE-RELATED"/>
    <property type="match status" value="1"/>
</dbReference>
<dbReference type="OMA" id="MNMKTRE"/>
<dbReference type="PANTHER" id="PTHR37380">
    <property type="entry name" value="CLE FAMILY OSCLE501 PROTEIN"/>
    <property type="match status" value="1"/>
</dbReference>
<reference evidence="2 3" key="1">
    <citation type="journal article" date="2010" name="Nature">
        <title>Genome sequence of the palaeopolyploid soybean.</title>
        <authorList>
            <person name="Schmutz J."/>
            <person name="Cannon S.B."/>
            <person name="Schlueter J."/>
            <person name="Ma J."/>
            <person name="Mitros T."/>
            <person name="Nelson W."/>
            <person name="Hyten D.L."/>
            <person name="Song Q."/>
            <person name="Thelen J.J."/>
            <person name="Cheng J."/>
            <person name="Xu D."/>
            <person name="Hellsten U."/>
            <person name="May G.D."/>
            <person name="Yu Y."/>
            <person name="Sakurai T."/>
            <person name="Umezawa T."/>
            <person name="Bhattacharyya M.K."/>
            <person name="Sandhu D."/>
            <person name="Valliyodan B."/>
            <person name="Lindquist E."/>
            <person name="Peto M."/>
            <person name="Grant D."/>
            <person name="Shu S."/>
            <person name="Goodstein D."/>
            <person name="Barry K."/>
            <person name="Futrell-Griggs M."/>
            <person name="Abernathy B."/>
            <person name="Du J."/>
            <person name="Tian Z."/>
            <person name="Zhu L."/>
            <person name="Gill N."/>
            <person name="Joshi T."/>
            <person name="Libault M."/>
            <person name="Sethuraman A."/>
            <person name="Zhang X.-C."/>
            <person name="Shinozaki K."/>
            <person name="Nguyen H.T."/>
            <person name="Wing R.A."/>
            <person name="Cregan P."/>
            <person name="Specht J."/>
            <person name="Grimwood J."/>
            <person name="Rokhsar D."/>
            <person name="Stacey G."/>
            <person name="Shoemaker R.C."/>
            <person name="Jackson S.A."/>
        </authorList>
    </citation>
    <scope>NUCLEOTIDE SEQUENCE [LARGE SCALE GENOMIC DNA]</scope>
    <source>
        <strain evidence="3">cv. Williams 82</strain>
        <tissue evidence="2">Callus</tissue>
    </source>
</reference>
<dbReference type="InParanoid" id="A0A0R0HYB3"/>
<evidence type="ECO:0000313" key="2">
    <source>
        <dbReference type="EMBL" id="KRH35392.1"/>
    </source>
</evidence>
<dbReference type="EMBL" id="CM000843">
    <property type="protein sequence ID" value="KRH35392.1"/>
    <property type="molecule type" value="Genomic_DNA"/>
</dbReference>
<protein>
    <submittedName>
        <fullName evidence="2 3">Uncharacterized protein</fullName>
    </submittedName>
</protein>
<sequence>ATKRVSQRKVNNMNMKTRENMLRVNFILSLVICLCVSCSSVKIRSDLNFGILSKGSIPSSGPSRGKTPYPFPKSLKFGMLPKGPVPPSGPSRGETPDPPYASTHTKLNVDMLPKDLYPTLFHPTSNPNVP</sequence>
<dbReference type="Gramene" id="KRH35392">
    <property type="protein sequence ID" value="KRH35392"/>
    <property type="gene ID" value="GLYMA_10G240100"/>
</dbReference>
<gene>
    <name evidence="2" type="ORF">GLYMA_10G240100</name>
</gene>
<evidence type="ECO:0000313" key="3">
    <source>
        <dbReference type="EnsemblPlants" id="KRH35392"/>
    </source>
</evidence>
<dbReference type="Proteomes" id="UP000008827">
    <property type="component" value="Chromosome 10"/>
</dbReference>
<feature type="non-terminal residue" evidence="2">
    <location>
        <position position="1"/>
    </location>
</feature>
<dbReference type="PaxDb" id="3847-GLYMA10G38505.1"/>
<dbReference type="AlphaFoldDB" id="A0A0R0HYB3"/>
<evidence type="ECO:0000256" key="1">
    <source>
        <dbReference type="SAM" id="MobiDB-lite"/>
    </source>
</evidence>